<evidence type="ECO:0000256" key="4">
    <source>
        <dbReference type="ARBA" id="ARBA00023239"/>
    </source>
</evidence>
<organism evidence="5 6">
    <name type="scientific">Scytonema hofmannii PCC 7110</name>
    <dbReference type="NCBI Taxonomy" id="128403"/>
    <lineage>
        <taxon>Bacteria</taxon>
        <taxon>Bacillati</taxon>
        <taxon>Cyanobacteriota</taxon>
        <taxon>Cyanophyceae</taxon>
        <taxon>Nostocales</taxon>
        <taxon>Scytonemataceae</taxon>
        <taxon>Scytonema</taxon>
    </lineage>
</organism>
<keyword evidence="4" id="KW-0456">Lyase</keyword>
<dbReference type="EMBL" id="ANNX02000035">
    <property type="protein sequence ID" value="KYC39379.1"/>
    <property type="molecule type" value="Genomic_DNA"/>
</dbReference>
<keyword evidence="2" id="KW-0042">Antenna complex</keyword>
<comment type="similarity">
    <text evidence="1">Belongs to the CpcE/RpcE/PecE family.</text>
</comment>
<name>A0A139X3U9_9CYAN</name>
<accession>A0A139X3U9</accession>
<dbReference type="STRING" id="128403.WA1_32115"/>
<evidence type="ECO:0008006" key="7">
    <source>
        <dbReference type="Google" id="ProtNLM"/>
    </source>
</evidence>
<gene>
    <name evidence="5" type="ORF">WA1_32115</name>
</gene>
<dbReference type="Pfam" id="PF01816">
    <property type="entry name" value="LRV"/>
    <property type="match status" value="2"/>
</dbReference>
<dbReference type="GO" id="GO:0016829">
    <property type="term" value="F:lyase activity"/>
    <property type="evidence" value="ECO:0007669"/>
    <property type="project" value="UniProtKB-KW"/>
</dbReference>
<dbReference type="InterPro" id="IPR016024">
    <property type="entry name" value="ARM-type_fold"/>
</dbReference>
<proteinExistence type="inferred from homology"/>
<dbReference type="GO" id="GO:0030089">
    <property type="term" value="C:phycobilisome"/>
    <property type="evidence" value="ECO:0007669"/>
    <property type="project" value="UniProtKB-KW"/>
</dbReference>
<dbReference type="AlphaFoldDB" id="A0A139X3U9"/>
<dbReference type="InterPro" id="IPR011989">
    <property type="entry name" value="ARM-like"/>
</dbReference>
<sequence>MELLRSLTISDTEPFLANPAQLNTQPVALQLAVASYSQTPSPLLGVLVDSPYALVAEAAQLHINWAGEISEDGQNAVEEVLKSRYLGQNDKLAVELLKIAPVPPCFLSEWVPNQHLIQALSNPYLPPRYYLKLLERLAEEPSLEPRLQVAESPEAPLAILESLVGDLELAIRLAVQYNPSCPPELVRLVQGQHEIASDCDTDAEQLANLAQSRWDWIRLAVAQNPSTPEETLRVLAEDKVFKIRLAVAKNSVTSAQFLAVLAASDREIQAVVAGHDNATEETHIDRLTRYKIQLELQKREETSQANQLFANRPNSPYALAQVLQSGDREAKITAARSNKTPITILERLAKDSDAIIRQVVSENPNLPLPILLDLTQDENVNVRLNLARRRTRIEILERLARDESDLVREEIARNKNTPVEILTQLAQDLSRRVWVQLTKNENTPVEVLEFLGVEKKLANAYNLKTPGNALAAVVEDTLKRDRRTQEEVFEFLLRNLEGSQMPASTLEKLATNTTSWIRSSAAHHRNTPLSALEKMIDDTYEPVLWGIARNPNSSPQLLENLLNKHYEEVAGAMVERKEIPVNIMERLLENNSQYVRQPVASRHNLPPELMAKIIATEPEEPVLISLARNPNLTPELLTQFIQHSNSNVHTAVVDHPNLTEAHWQKLAQDKALPVREAVAASGSVLNHILEFLSTDERAEVRSKVATNPRTPENALATLARDEDLTIRAAVATNPNLPSAQLEVLARDEKVEVRRAVARNPHTPAAMRASVQDLVIQPTAPPTQTSPTLRGLSRIYNPQTDDLATVLSEYVESDVPFVRLVALLHPLTPVEILQQRAHSASWLERYAVADNLATPIELKQQLAEDGNQIVRAVAIARLSEI</sequence>
<evidence type="ECO:0000256" key="2">
    <source>
        <dbReference type="ARBA" id="ARBA00022549"/>
    </source>
</evidence>
<dbReference type="Gene3D" id="1.25.10.10">
    <property type="entry name" value="Leucine-rich Repeat Variant"/>
    <property type="match status" value="4"/>
</dbReference>
<keyword evidence="6" id="KW-1185">Reference proteome</keyword>
<dbReference type="RefSeq" id="WP_017740210.1">
    <property type="nucleotide sequence ID" value="NZ_KQ976354.1"/>
</dbReference>
<protein>
    <recommendedName>
        <fullName evidence="7">Leucine rich repeat variant</fullName>
    </recommendedName>
</protein>
<comment type="caution">
    <text evidence="5">The sequence shown here is derived from an EMBL/GenBank/DDBJ whole genome shotgun (WGS) entry which is preliminary data.</text>
</comment>
<dbReference type="InterPro" id="IPR004830">
    <property type="entry name" value="LRR_variant"/>
</dbReference>
<dbReference type="Proteomes" id="UP000076925">
    <property type="component" value="Unassembled WGS sequence"/>
</dbReference>
<evidence type="ECO:0000256" key="1">
    <source>
        <dbReference type="ARBA" id="ARBA00009299"/>
    </source>
</evidence>
<evidence type="ECO:0000313" key="5">
    <source>
        <dbReference type="EMBL" id="KYC39379.1"/>
    </source>
</evidence>
<reference evidence="5 6" key="1">
    <citation type="journal article" date="2013" name="Genome Biol. Evol.">
        <title>Genomes of Stigonematalean cyanobacteria (subsection V) and the evolution of oxygenic photosynthesis from prokaryotes to plastids.</title>
        <authorList>
            <person name="Dagan T."/>
            <person name="Roettger M."/>
            <person name="Stucken K."/>
            <person name="Landan G."/>
            <person name="Koch R."/>
            <person name="Major P."/>
            <person name="Gould S.B."/>
            <person name="Goremykin V.V."/>
            <person name="Rippka R."/>
            <person name="Tandeau de Marsac N."/>
            <person name="Gugger M."/>
            <person name="Lockhart P.J."/>
            <person name="Allen J.F."/>
            <person name="Brune I."/>
            <person name="Maus I."/>
            <person name="Puhler A."/>
            <person name="Martin W.F."/>
        </authorList>
    </citation>
    <scope>NUCLEOTIDE SEQUENCE [LARGE SCALE GENOMIC DNA]</scope>
    <source>
        <strain evidence="5 6">PCC 7110</strain>
    </source>
</reference>
<dbReference type="SUPFAM" id="SSF48371">
    <property type="entry name" value="ARM repeat"/>
    <property type="match status" value="4"/>
</dbReference>
<evidence type="ECO:0000256" key="3">
    <source>
        <dbReference type="ARBA" id="ARBA00022738"/>
    </source>
</evidence>
<keyword evidence="3" id="KW-0605">Phycobilisome</keyword>
<evidence type="ECO:0000313" key="6">
    <source>
        <dbReference type="Proteomes" id="UP000076925"/>
    </source>
</evidence>